<dbReference type="Gene3D" id="1.10.30.50">
    <property type="match status" value="1"/>
</dbReference>
<organism evidence="2 3">
    <name type="scientific">Mycolicibacter nonchromogenicus</name>
    <name type="common">Mycobacterium nonchromogenicum</name>
    <dbReference type="NCBI Taxonomy" id="1782"/>
    <lineage>
        <taxon>Bacteria</taxon>
        <taxon>Bacillati</taxon>
        <taxon>Actinomycetota</taxon>
        <taxon>Actinomycetes</taxon>
        <taxon>Mycobacteriales</taxon>
        <taxon>Mycobacteriaceae</taxon>
        <taxon>Mycolicibacter</taxon>
    </lineage>
</organism>
<dbReference type="Pfam" id="PF02720">
    <property type="entry name" value="DUF222"/>
    <property type="match status" value="1"/>
</dbReference>
<dbReference type="InterPro" id="IPR003615">
    <property type="entry name" value="HNH_nuc"/>
</dbReference>
<dbReference type="STRING" id="1782.AWC18_17320"/>
<protein>
    <recommendedName>
        <fullName evidence="1">HNH nuclease domain-containing protein</fullName>
    </recommendedName>
</protein>
<dbReference type="Proteomes" id="UP000193108">
    <property type="component" value="Unassembled WGS sequence"/>
</dbReference>
<dbReference type="InterPro" id="IPR003870">
    <property type="entry name" value="DUF222"/>
</dbReference>
<gene>
    <name evidence="2" type="ORF">AWC18_17320</name>
</gene>
<accession>A0A1X1Z1F0</accession>
<evidence type="ECO:0000259" key="1">
    <source>
        <dbReference type="SMART" id="SM00507"/>
    </source>
</evidence>
<dbReference type="CDD" id="cd00085">
    <property type="entry name" value="HNHc"/>
    <property type="match status" value="1"/>
</dbReference>
<comment type="caution">
    <text evidence="2">The sequence shown here is derived from an EMBL/GenBank/DDBJ whole genome shotgun (WGS) entry which is preliminary data.</text>
</comment>
<evidence type="ECO:0000313" key="2">
    <source>
        <dbReference type="EMBL" id="ORW17147.1"/>
    </source>
</evidence>
<feature type="domain" description="HNH nuclease" evidence="1">
    <location>
        <begin position="303"/>
        <end position="355"/>
    </location>
</feature>
<evidence type="ECO:0000313" key="3">
    <source>
        <dbReference type="Proteomes" id="UP000193108"/>
    </source>
</evidence>
<dbReference type="AlphaFoldDB" id="A0A1X1Z1F0"/>
<name>A0A1X1Z1F0_MYCNO</name>
<dbReference type="EMBL" id="LQPI01000066">
    <property type="protein sequence ID" value="ORW17147.1"/>
    <property type="molecule type" value="Genomic_DNA"/>
</dbReference>
<sequence>MERICVSTRSENRAAAAQLVAIGELFALRLSRCGETPEWAVDTEAAVAAEVAAALRISQGLAGSRLRYARAMREQLPKVAEVFKAGDIDIRLFQTLVYRTGLITDREVLAAVDSRLAALVVRWPSLTMSRLAARIDKIVAKADADAVRRRKERQTEREIVIADFMEGGVSEIRGSLFTTDARAVDRALDALAATVCEHDPRSREQRRADAMGALAVRADRLGCRCGRADCAVGGRAAVSPVVIHVIAEQATVDGSGDAPGSLVEADGLIPPELIAELAESARLVPVVHPADAPAEPGYVPSKALADYVRCRDLTCRWPGCDRPAIDCDVDHTIPYGDGGPTHASNLKCYCRTHHLVKTFWGWREEQLPDGTLILTSPAGHTYVSTPGSSVLFPRLCAPTGEVPATLRRTDDRCGERTVMMPRRRRTRAQHRAARIATERNQNRKAREARLAAFDAVWFPKVAATDDDPPPF</sequence>
<dbReference type="SMART" id="SM00507">
    <property type="entry name" value="HNHc"/>
    <property type="match status" value="1"/>
</dbReference>
<keyword evidence="3" id="KW-1185">Reference proteome</keyword>
<reference evidence="2 3" key="1">
    <citation type="submission" date="2016-01" db="EMBL/GenBank/DDBJ databases">
        <title>The new phylogeny of the genus Mycobacterium.</title>
        <authorList>
            <person name="Tarcisio F."/>
            <person name="Conor M."/>
            <person name="Antonella G."/>
            <person name="Elisabetta G."/>
            <person name="Giulia F.S."/>
            <person name="Sara T."/>
            <person name="Anna F."/>
            <person name="Clotilde B."/>
            <person name="Roberto B."/>
            <person name="Veronica D.S."/>
            <person name="Fabio R."/>
            <person name="Monica P."/>
            <person name="Olivier J."/>
            <person name="Enrico T."/>
            <person name="Nicola S."/>
        </authorList>
    </citation>
    <scope>NUCLEOTIDE SEQUENCE [LARGE SCALE GENOMIC DNA]</scope>
    <source>
        <strain evidence="2 3">DSM 44164</strain>
    </source>
</reference>
<proteinExistence type="predicted"/>